<feature type="transmembrane region" description="Helical" evidence="1">
    <location>
        <begin position="69"/>
        <end position="87"/>
    </location>
</feature>
<keyword evidence="1" id="KW-1133">Transmembrane helix</keyword>
<feature type="transmembrane region" description="Helical" evidence="1">
    <location>
        <begin position="293"/>
        <end position="312"/>
    </location>
</feature>
<gene>
    <name evidence="2" type="ORF">PG993_011552</name>
</gene>
<evidence type="ECO:0000256" key="1">
    <source>
        <dbReference type="SAM" id="Phobius"/>
    </source>
</evidence>
<dbReference type="Proteomes" id="UP001444661">
    <property type="component" value="Unassembled WGS sequence"/>
</dbReference>
<feature type="transmembrane region" description="Helical" evidence="1">
    <location>
        <begin position="191"/>
        <end position="210"/>
    </location>
</feature>
<sequence length="391" mass="43046">MPTLANLLGMKTSSFSQSSHTHYTRDAGETIKAQWQFPQDILSLLLILGPDVIWRALAQLVGQRVTPVVFSYGWVAYAVNALVAAFGDGHLMPRPDYDVLVVGAKSGHVRTNRSWVLGRLLHDHEERQGKSARPLIKGDPGYEALRVSVFQVDNKKKPGTPTKDWLWYSGFGVMLLQMLLSLVPWCVSGDWTPLVITLAGNFLALLQGAIPQWRDEKWACPTSGGWTTSFTRGNGSRHVMVVLANNHGFDLEILAGHSQPTRSSAMVRTFLFVMAMCWLVLLVSVAGLTDNTWYLLAVGLIGMIHNLAVAGATRNPSSQGIHLSLVDTISDISVSKVLQATESRYPMVGSSLVHIFFPGGMRVKGAEKEFWIQAQQQRKSQGLSKLAIKLD</sequence>
<protein>
    <submittedName>
        <fullName evidence="2">Uncharacterized protein</fullName>
    </submittedName>
</protein>
<dbReference type="EMBL" id="JAQQWK010000010">
    <property type="protein sequence ID" value="KAK8030261.1"/>
    <property type="molecule type" value="Genomic_DNA"/>
</dbReference>
<organism evidence="2 3">
    <name type="scientific">Apiospora rasikravindrae</name>
    <dbReference type="NCBI Taxonomy" id="990691"/>
    <lineage>
        <taxon>Eukaryota</taxon>
        <taxon>Fungi</taxon>
        <taxon>Dikarya</taxon>
        <taxon>Ascomycota</taxon>
        <taxon>Pezizomycotina</taxon>
        <taxon>Sordariomycetes</taxon>
        <taxon>Xylariomycetidae</taxon>
        <taxon>Amphisphaeriales</taxon>
        <taxon>Apiosporaceae</taxon>
        <taxon>Apiospora</taxon>
    </lineage>
</organism>
<keyword evidence="3" id="KW-1185">Reference proteome</keyword>
<feature type="transmembrane region" description="Helical" evidence="1">
    <location>
        <begin position="269"/>
        <end position="287"/>
    </location>
</feature>
<comment type="caution">
    <text evidence="2">The sequence shown here is derived from an EMBL/GenBank/DDBJ whole genome shotgun (WGS) entry which is preliminary data.</text>
</comment>
<reference evidence="2 3" key="1">
    <citation type="submission" date="2023-01" db="EMBL/GenBank/DDBJ databases">
        <title>Analysis of 21 Apiospora genomes using comparative genomics revels a genus with tremendous synthesis potential of carbohydrate active enzymes and secondary metabolites.</title>
        <authorList>
            <person name="Sorensen T."/>
        </authorList>
    </citation>
    <scope>NUCLEOTIDE SEQUENCE [LARGE SCALE GENOMIC DNA]</scope>
    <source>
        <strain evidence="2 3">CBS 33761</strain>
    </source>
</reference>
<keyword evidence="1" id="KW-0812">Transmembrane</keyword>
<accession>A0ABR1SEI7</accession>
<name>A0ABR1SEI7_9PEZI</name>
<keyword evidence="1" id="KW-0472">Membrane</keyword>
<evidence type="ECO:0000313" key="2">
    <source>
        <dbReference type="EMBL" id="KAK8030261.1"/>
    </source>
</evidence>
<feature type="transmembrane region" description="Helical" evidence="1">
    <location>
        <begin position="165"/>
        <end position="185"/>
    </location>
</feature>
<proteinExistence type="predicted"/>
<evidence type="ECO:0000313" key="3">
    <source>
        <dbReference type="Proteomes" id="UP001444661"/>
    </source>
</evidence>